<dbReference type="Proteomes" id="UP000319257">
    <property type="component" value="Unassembled WGS sequence"/>
</dbReference>
<accession>A0A507AZW4</accession>
<evidence type="ECO:0000256" key="1">
    <source>
        <dbReference type="ARBA" id="ARBA00022723"/>
    </source>
</evidence>
<evidence type="ECO:0000259" key="4">
    <source>
        <dbReference type="PROSITE" id="PS00497"/>
    </source>
</evidence>
<dbReference type="PROSITE" id="PS00498">
    <property type="entry name" value="TYROSINASE_2"/>
    <property type="match status" value="1"/>
</dbReference>
<dbReference type="PROSITE" id="PS00497">
    <property type="entry name" value="TYROSINASE_1"/>
    <property type="match status" value="1"/>
</dbReference>
<proteinExistence type="predicted"/>
<feature type="signal peptide" evidence="3">
    <location>
        <begin position="1"/>
        <end position="18"/>
    </location>
</feature>
<dbReference type="SUPFAM" id="SSF48056">
    <property type="entry name" value="Di-copper centre-containing domain"/>
    <property type="match status" value="1"/>
</dbReference>
<dbReference type="Pfam" id="PF00264">
    <property type="entry name" value="Tyrosinase"/>
    <property type="match status" value="1"/>
</dbReference>
<dbReference type="RefSeq" id="XP_030994077.1">
    <property type="nucleotide sequence ID" value="XM_031141710.1"/>
</dbReference>
<comment type="caution">
    <text evidence="6">The sequence shown here is derived from an EMBL/GenBank/DDBJ whole genome shotgun (WGS) entry which is preliminary data.</text>
</comment>
<gene>
    <name evidence="6" type="ORF">E0L32_007013</name>
</gene>
<reference evidence="6 7" key="1">
    <citation type="submission" date="2019-06" db="EMBL/GenBank/DDBJ databases">
        <title>Draft genome sequence of the filamentous fungus Phialemoniopsis curvata isolated from diesel fuel.</title>
        <authorList>
            <person name="Varaljay V.A."/>
            <person name="Lyon W.J."/>
            <person name="Crouch A.L."/>
            <person name="Drake C.E."/>
            <person name="Hollomon J.M."/>
            <person name="Nadeau L.J."/>
            <person name="Nunn H.S."/>
            <person name="Stevenson B.S."/>
            <person name="Bojanowski C.L."/>
            <person name="Crookes-Goodson W.J."/>
        </authorList>
    </citation>
    <scope>NUCLEOTIDE SEQUENCE [LARGE SCALE GENOMIC DNA]</scope>
    <source>
        <strain evidence="6 7">D216</strain>
    </source>
</reference>
<evidence type="ECO:0000313" key="7">
    <source>
        <dbReference type="Proteomes" id="UP000319257"/>
    </source>
</evidence>
<feature type="compositionally biased region" description="Low complexity" evidence="2">
    <location>
        <begin position="67"/>
        <end position="79"/>
    </location>
</feature>
<evidence type="ECO:0000259" key="5">
    <source>
        <dbReference type="PROSITE" id="PS00498"/>
    </source>
</evidence>
<sequence length="362" mass="39131">MRLASVSVALYGAASVSALTLPWPRAGKLVDLSIFGGRFETLKPEEAKTHKSGAPNTISPPENKNKATAAGADGAAAGGCENPSLRPEWRQMDDAGRQGYIDAVKCLMGRPSAGGDFPGSQNRYEDLVSLHQQLTGSIHMVGQFLPFHRYYVHVFESLLRDECGYGGPMPWWDETLDAGNFGNSPVLSAQWFGTAPPLVNGQGACVSDGAFAGLTLHIGPGGGQSDHCLARALDESQTAQCNREFVDSCNSHDNYADMESCAEMGPHAYGHNGIGAVMQDVSPSPGDPVFFLHHGFVDRNWRAWQNADPANRLYQIGGYSNTQDPKQPLTLDYVLTSKGIRPDVRVNEVMDTKGAYLCYDYL</sequence>
<dbReference type="Gene3D" id="1.10.1280.10">
    <property type="entry name" value="Di-copper center containing domain from catechol oxidase"/>
    <property type="match status" value="1"/>
</dbReference>
<dbReference type="InterPro" id="IPR008922">
    <property type="entry name" value="Di-copper_centre_dom_sf"/>
</dbReference>
<evidence type="ECO:0000313" key="6">
    <source>
        <dbReference type="EMBL" id="TPX12366.1"/>
    </source>
</evidence>
<organism evidence="6 7">
    <name type="scientific">Thyridium curvatum</name>
    <dbReference type="NCBI Taxonomy" id="1093900"/>
    <lineage>
        <taxon>Eukaryota</taxon>
        <taxon>Fungi</taxon>
        <taxon>Dikarya</taxon>
        <taxon>Ascomycota</taxon>
        <taxon>Pezizomycotina</taxon>
        <taxon>Sordariomycetes</taxon>
        <taxon>Sordariomycetidae</taxon>
        <taxon>Thyridiales</taxon>
        <taxon>Thyridiaceae</taxon>
        <taxon>Thyridium</taxon>
    </lineage>
</organism>
<dbReference type="GO" id="GO:0046872">
    <property type="term" value="F:metal ion binding"/>
    <property type="evidence" value="ECO:0007669"/>
    <property type="project" value="UniProtKB-KW"/>
</dbReference>
<dbReference type="PANTHER" id="PTHR11474:SF116">
    <property type="entry name" value="TYROSINASE"/>
    <property type="match status" value="1"/>
</dbReference>
<evidence type="ECO:0000256" key="3">
    <source>
        <dbReference type="SAM" id="SignalP"/>
    </source>
</evidence>
<evidence type="ECO:0000256" key="2">
    <source>
        <dbReference type="SAM" id="MobiDB-lite"/>
    </source>
</evidence>
<dbReference type="GeneID" id="41974460"/>
<feature type="domain" description="Tyrosinase copper-binding" evidence="4">
    <location>
        <begin position="139"/>
        <end position="156"/>
    </location>
</feature>
<keyword evidence="7" id="KW-1185">Reference proteome</keyword>
<dbReference type="STRING" id="1093900.A0A507AZW4"/>
<dbReference type="OrthoDB" id="6132182at2759"/>
<feature type="domain" description="Tyrosinase copper-binding" evidence="5">
    <location>
        <begin position="287"/>
        <end position="298"/>
    </location>
</feature>
<dbReference type="PANTHER" id="PTHR11474">
    <property type="entry name" value="TYROSINASE FAMILY MEMBER"/>
    <property type="match status" value="1"/>
</dbReference>
<dbReference type="InParanoid" id="A0A507AZW4"/>
<dbReference type="EMBL" id="SKBQ01000041">
    <property type="protein sequence ID" value="TPX12366.1"/>
    <property type="molecule type" value="Genomic_DNA"/>
</dbReference>
<keyword evidence="3" id="KW-0732">Signal</keyword>
<feature type="region of interest" description="Disordered" evidence="2">
    <location>
        <begin position="45"/>
        <end position="85"/>
    </location>
</feature>
<protein>
    <recommendedName>
        <fullName evidence="4 5">Tyrosinase copper-binding domain-containing protein</fullName>
    </recommendedName>
</protein>
<dbReference type="GO" id="GO:0016491">
    <property type="term" value="F:oxidoreductase activity"/>
    <property type="evidence" value="ECO:0007669"/>
    <property type="project" value="InterPro"/>
</dbReference>
<keyword evidence="1" id="KW-0479">Metal-binding</keyword>
<dbReference type="InterPro" id="IPR050316">
    <property type="entry name" value="Tyrosinase/Hemocyanin"/>
</dbReference>
<dbReference type="InterPro" id="IPR002227">
    <property type="entry name" value="Tyrosinase_Cu-bd"/>
</dbReference>
<name>A0A507AZW4_9PEZI</name>
<feature type="chain" id="PRO_5021248780" description="Tyrosinase copper-binding domain-containing protein" evidence="3">
    <location>
        <begin position="19"/>
        <end position="362"/>
    </location>
</feature>
<dbReference type="AlphaFoldDB" id="A0A507AZW4"/>
<dbReference type="PRINTS" id="PR00092">
    <property type="entry name" value="TYROSINASE"/>
</dbReference>